<name>A2C205_PROM1</name>
<dbReference type="EMBL" id="CP000553">
    <property type="protein sequence ID" value="ABM75515.1"/>
    <property type="molecule type" value="Genomic_DNA"/>
</dbReference>
<dbReference type="HOGENOM" id="CLU_3171941_0_0_3"/>
<evidence type="ECO:0000313" key="1">
    <source>
        <dbReference type="EMBL" id="ABM75515.1"/>
    </source>
</evidence>
<dbReference type="KEGG" id="pme:NATL1_09571"/>
<evidence type="ECO:0000313" key="2">
    <source>
        <dbReference type="Proteomes" id="UP000002592"/>
    </source>
</evidence>
<organism evidence="1 2">
    <name type="scientific">Prochlorococcus marinus (strain NATL1A)</name>
    <dbReference type="NCBI Taxonomy" id="167555"/>
    <lineage>
        <taxon>Bacteria</taxon>
        <taxon>Bacillati</taxon>
        <taxon>Cyanobacteriota</taxon>
        <taxon>Cyanophyceae</taxon>
        <taxon>Synechococcales</taxon>
        <taxon>Prochlorococcaceae</taxon>
        <taxon>Prochlorococcus</taxon>
    </lineage>
</organism>
<accession>A2C205</accession>
<dbReference type="RefSeq" id="WP_011823648.1">
    <property type="nucleotide sequence ID" value="NC_008819.1"/>
</dbReference>
<dbReference type="Proteomes" id="UP000002592">
    <property type="component" value="Chromosome"/>
</dbReference>
<dbReference type="eggNOG" id="ENOG50312VA">
    <property type="taxonomic scope" value="Bacteria"/>
</dbReference>
<sequence>MNQMLKNAYAKFWVPVMGRFISKLIPLLEGTVPEKPPTYDIDRDKSK</sequence>
<dbReference type="AlphaFoldDB" id="A2C205"/>
<reference evidence="2" key="1">
    <citation type="journal article" date="2007" name="PLoS Genet.">
        <title>Patterns and implications of gene gain and loss in the evolution of Prochlorococcus.</title>
        <authorList>
            <person name="Kettler G.C."/>
            <person name="Martiny A.C."/>
            <person name="Huang K."/>
            <person name="Zucker J."/>
            <person name="Coleman M.L."/>
            <person name="Rodrigue S."/>
            <person name="Chen F."/>
            <person name="Lapidus A."/>
            <person name="Ferriera S."/>
            <person name="Johnson J."/>
            <person name="Steglich C."/>
            <person name="Church G.M."/>
            <person name="Richardson P."/>
            <person name="Chisholm S.W."/>
        </authorList>
    </citation>
    <scope>NUCLEOTIDE SEQUENCE [LARGE SCALE GENOMIC DNA]</scope>
    <source>
        <strain evidence="2">NATL1A</strain>
    </source>
</reference>
<gene>
    <name evidence="1" type="ordered locus">NATL1_09571</name>
</gene>
<proteinExistence type="predicted"/>
<protein>
    <submittedName>
        <fullName evidence="1">Uncharacterized protein</fullName>
    </submittedName>
</protein>